<name>F2IYC2_POLGS</name>
<dbReference type="PATRIC" id="fig|991905.3.peg.3412"/>
<dbReference type="SUPFAM" id="SSF53300">
    <property type="entry name" value="vWA-like"/>
    <property type="match status" value="1"/>
</dbReference>
<dbReference type="HOGENOM" id="CLU_064451_0_1_5"/>
<evidence type="ECO:0000313" key="3">
    <source>
        <dbReference type="Proteomes" id="UP000008130"/>
    </source>
</evidence>
<evidence type="ECO:0000256" key="1">
    <source>
        <dbReference type="SAM" id="MobiDB-lite"/>
    </source>
</evidence>
<sequence length="269" mass="28166">MAGPGGMTTVSPLRRIAPTVWLLAWLLAVAVPAAAEEVDLELVLLADATGSIDDDEIRFQRQGYATAITDPAVIGAIQDNLIGRIAVTYVEWGGATSQDVVVDWTIIDGPESAARFAQALSGPPRRAFGRNAIGSALLFGKRLIDDNGITGIRRVIDLSADSANNWHGVPLPVARAEVVAAGIVINGLAVLCRNCSGRPAAYDLEDAFARWIIGGPGAFVVTADSPATFAEAVRRKLILEIAETQPRTQVATSEGSATPTGADTRGGTR</sequence>
<gene>
    <name evidence="2" type="ordered locus">SL003B_3312</name>
</gene>
<dbReference type="KEGG" id="pgv:SL003B_3312"/>
<evidence type="ECO:0008006" key="4">
    <source>
        <dbReference type="Google" id="ProtNLM"/>
    </source>
</evidence>
<dbReference type="STRING" id="991905.SL003B_3312"/>
<feature type="compositionally biased region" description="Polar residues" evidence="1">
    <location>
        <begin position="247"/>
        <end position="261"/>
    </location>
</feature>
<keyword evidence="3" id="KW-1185">Reference proteome</keyword>
<dbReference type="eggNOG" id="COG2304">
    <property type="taxonomic scope" value="Bacteria"/>
</dbReference>
<dbReference type="Proteomes" id="UP000008130">
    <property type="component" value="Chromosome"/>
</dbReference>
<evidence type="ECO:0000313" key="2">
    <source>
        <dbReference type="EMBL" id="ADZ71734.1"/>
    </source>
</evidence>
<proteinExistence type="predicted"/>
<feature type="region of interest" description="Disordered" evidence="1">
    <location>
        <begin position="247"/>
        <end position="269"/>
    </location>
</feature>
<dbReference type="EMBL" id="CP002568">
    <property type="protein sequence ID" value="ADZ71734.1"/>
    <property type="molecule type" value="Genomic_DNA"/>
</dbReference>
<dbReference type="AlphaFoldDB" id="F2IYC2"/>
<accession>F2IYC2</accession>
<organism evidence="2 3">
    <name type="scientific">Polymorphum gilvum (strain LMG 25793 / CGMCC 1.9160 / SL003B-26A1)</name>
    <dbReference type="NCBI Taxonomy" id="991905"/>
    <lineage>
        <taxon>Bacteria</taxon>
        <taxon>Pseudomonadati</taxon>
        <taxon>Pseudomonadota</taxon>
        <taxon>Alphaproteobacteria</taxon>
        <taxon>Rhodobacterales</taxon>
        <taxon>Paracoccaceae</taxon>
        <taxon>Polymorphum</taxon>
    </lineage>
</organism>
<protein>
    <recommendedName>
        <fullName evidence="4">DUF1194 domain-containing protein</fullName>
    </recommendedName>
</protein>
<reference evidence="2 3" key="1">
    <citation type="journal article" date="2011" name="J. Bacteriol.">
        <title>Complete genome sequence of Polymorphum gilvum SL003B-26A1T, a crude oil-degrading bacterium from oil-polluted saline soil.</title>
        <authorList>
            <person name="Li S.G."/>
            <person name="Tang Y.Q."/>
            <person name="Nie Y."/>
            <person name="Cai M."/>
            <person name="Wu X.L."/>
        </authorList>
    </citation>
    <scope>NUCLEOTIDE SEQUENCE [LARGE SCALE GENOMIC DNA]</scope>
    <source>
        <strain evidence="3">LMG 25793 / CGMCC 1.9160 / SL003B-26A1</strain>
    </source>
</reference>
<dbReference type="InterPro" id="IPR010607">
    <property type="entry name" value="DUF1194"/>
</dbReference>
<dbReference type="InterPro" id="IPR036465">
    <property type="entry name" value="vWFA_dom_sf"/>
</dbReference>
<dbReference type="Pfam" id="PF06707">
    <property type="entry name" value="DUF1194"/>
    <property type="match status" value="1"/>
</dbReference>